<evidence type="ECO:0000313" key="7">
    <source>
        <dbReference type="EMBL" id="WBL35419.1"/>
    </source>
</evidence>
<gene>
    <name evidence="7" type="ORF">O0235_11615</name>
</gene>
<accession>A0ABY7M5Q1</accession>
<feature type="transmembrane region" description="Helical" evidence="6">
    <location>
        <begin position="144"/>
        <end position="170"/>
    </location>
</feature>
<dbReference type="Pfam" id="PF03631">
    <property type="entry name" value="Virul_fac_BrkB"/>
    <property type="match status" value="1"/>
</dbReference>
<comment type="subcellular location">
    <subcellularLocation>
        <location evidence="1">Cell membrane</location>
        <topology evidence="1">Multi-pass membrane protein</topology>
    </subcellularLocation>
</comment>
<evidence type="ECO:0000256" key="4">
    <source>
        <dbReference type="ARBA" id="ARBA00022989"/>
    </source>
</evidence>
<feature type="transmembrane region" description="Helical" evidence="6">
    <location>
        <begin position="222"/>
        <end position="248"/>
    </location>
</feature>
<keyword evidence="5 6" id="KW-0472">Membrane</keyword>
<feature type="transmembrane region" description="Helical" evidence="6">
    <location>
        <begin position="254"/>
        <end position="279"/>
    </location>
</feature>
<feature type="transmembrane region" description="Helical" evidence="6">
    <location>
        <begin position="42"/>
        <end position="65"/>
    </location>
</feature>
<evidence type="ECO:0000256" key="1">
    <source>
        <dbReference type="ARBA" id="ARBA00004651"/>
    </source>
</evidence>
<evidence type="ECO:0000256" key="2">
    <source>
        <dbReference type="ARBA" id="ARBA00022475"/>
    </source>
</evidence>
<dbReference type="EMBL" id="CP115149">
    <property type="protein sequence ID" value="WBL35419.1"/>
    <property type="molecule type" value="Genomic_DNA"/>
</dbReference>
<organism evidence="7 8">
    <name type="scientific">Tepidiforma flava</name>
    <dbReference type="NCBI Taxonomy" id="3004094"/>
    <lineage>
        <taxon>Bacteria</taxon>
        <taxon>Bacillati</taxon>
        <taxon>Chloroflexota</taxon>
        <taxon>Tepidiformia</taxon>
        <taxon>Tepidiformales</taxon>
        <taxon>Tepidiformaceae</taxon>
        <taxon>Tepidiforma</taxon>
    </lineage>
</organism>
<evidence type="ECO:0000256" key="5">
    <source>
        <dbReference type="ARBA" id="ARBA00023136"/>
    </source>
</evidence>
<keyword evidence="2" id="KW-1003">Cell membrane</keyword>
<dbReference type="NCBIfam" id="TIGR00765">
    <property type="entry name" value="yihY_not_rbn"/>
    <property type="match status" value="1"/>
</dbReference>
<dbReference type="PANTHER" id="PTHR30213">
    <property type="entry name" value="INNER MEMBRANE PROTEIN YHJD"/>
    <property type="match status" value="1"/>
</dbReference>
<dbReference type="PANTHER" id="PTHR30213:SF0">
    <property type="entry name" value="UPF0761 MEMBRANE PROTEIN YIHY"/>
    <property type="match status" value="1"/>
</dbReference>
<keyword evidence="4 6" id="KW-1133">Transmembrane helix</keyword>
<keyword evidence="3 6" id="KW-0812">Transmembrane</keyword>
<evidence type="ECO:0000256" key="6">
    <source>
        <dbReference type="SAM" id="Phobius"/>
    </source>
</evidence>
<protein>
    <submittedName>
        <fullName evidence="7">YihY/virulence factor BrkB family protein</fullName>
    </submittedName>
</protein>
<dbReference type="RefSeq" id="WP_270055945.1">
    <property type="nucleotide sequence ID" value="NZ_CP115149.1"/>
</dbReference>
<sequence length="315" mass="33963">MKERTRRAWRQIPGPLRAPFEVVAAAVRGYVDDNCPTYAAAIAYYAIFSVIPLALITLSVFGLFADRQAIVNWVFEQVPLQETESVRANVEEIVRRAQQFSPASLGFGLVFLVWSSSGIFGAVRNGINATAHLKGSRPFWRGKLIDILLVAVLGALVTVSVAATATARVVVARVDGSAPFPFDRQAATEVVGLVLAPLVTFTMFIILYRVAPAARPAWRDALPGAALATVLFEAAKNVVAIVVAQSSFSRDTAIYAGFGSALAFLLWMYINGSILLFGAEFARALRLRRQAGDRVPAPELVAAWSGRGGSELSQH</sequence>
<dbReference type="InterPro" id="IPR017039">
    <property type="entry name" value="Virul_fac_BrkB"/>
</dbReference>
<name>A0ABY7M5Q1_9CHLR</name>
<keyword evidence="8" id="KW-1185">Reference proteome</keyword>
<evidence type="ECO:0000313" key="8">
    <source>
        <dbReference type="Proteomes" id="UP001212803"/>
    </source>
</evidence>
<dbReference type="PIRSF" id="PIRSF035875">
    <property type="entry name" value="RNase_BN"/>
    <property type="match status" value="1"/>
</dbReference>
<reference evidence="7 8" key="1">
    <citation type="journal article" date="2023" name="ISME J.">
        <title>Thermophilic Dehalococcoidia with unusual traits shed light on an unexpected past.</title>
        <authorList>
            <person name="Palmer M."/>
            <person name="Covington J.K."/>
            <person name="Zhou E.M."/>
            <person name="Thomas S.C."/>
            <person name="Habib N."/>
            <person name="Seymour C.O."/>
            <person name="Lai D."/>
            <person name="Johnston J."/>
            <person name="Hashimi A."/>
            <person name="Jiao J.Y."/>
            <person name="Muok A.R."/>
            <person name="Liu L."/>
            <person name="Xian W.D."/>
            <person name="Zhi X.Y."/>
            <person name="Li M.M."/>
            <person name="Silva L.P."/>
            <person name="Bowen B.P."/>
            <person name="Louie K."/>
            <person name="Briegel A."/>
            <person name="Pett-Ridge J."/>
            <person name="Weber P.K."/>
            <person name="Tocheva E.I."/>
            <person name="Woyke T."/>
            <person name="Northen T.R."/>
            <person name="Mayali X."/>
            <person name="Li W.J."/>
            <person name="Hedlund B.P."/>
        </authorList>
    </citation>
    <scope>NUCLEOTIDE SEQUENCE [LARGE SCALE GENOMIC DNA]</scope>
    <source>
        <strain evidence="7 8">YIM 72310</strain>
    </source>
</reference>
<proteinExistence type="predicted"/>
<feature type="transmembrane region" description="Helical" evidence="6">
    <location>
        <begin position="105"/>
        <end position="123"/>
    </location>
</feature>
<dbReference type="Proteomes" id="UP001212803">
    <property type="component" value="Chromosome"/>
</dbReference>
<feature type="transmembrane region" description="Helical" evidence="6">
    <location>
        <begin position="190"/>
        <end position="210"/>
    </location>
</feature>
<evidence type="ECO:0000256" key="3">
    <source>
        <dbReference type="ARBA" id="ARBA00022692"/>
    </source>
</evidence>